<reference evidence="1" key="1">
    <citation type="submission" date="2020-08" db="EMBL/GenBank/DDBJ databases">
        <title>Multicomponent nature underlies the extraordinary mechanical properties of spider dragline silk.</title>
        <authorList>
            <person name="Kono N."/>
            <person name="Nakamura H."/>
            <person name="Mori M."/>
            <person name="Yoshida Y."/>
            <person name="Ohtoshi R."/>
            <person name="Malay A.D."/>
            <person name="Moran D.A.P."/>
            <person name="Tomita M."/>
            <person name="Numata K."/>
            <person name="Arakawa K."/>
        </authorList>
    </citation>
    <scope>NUCLEOTIDE SEQUENCE</scope>
</reference>
<evidence type="ECO:0000313" key="1">
    <source>
        <dbReference type="EMBL" id="GFY53296.1"/>
    </source>
</evidence>
<proteinExistence type="predicted"/>
<dbReference type="OrthoDB" id="10590673at2759"/>
<keyword evidence="2" id="KW-1185">Reference proteome</keyword>
<name>A0A8X7C1H5_9ARAC</name>
<dbReference type="Proteomes" id="UP000886998">
    <property type="component" value="Unassembled WGS sequence"/>
</dbReference>
<protein>
    <submittedName>
        <fullName evidence="1">Uncharacterized protein</fullName>
    </submittedName>
</protein>
<dbReference type="EMBL" id="BMAV01009202">
    <property type="protein sequence ID" value="GFY53296.1"/>
    <property type="molecule type" value="Genomic_DNA"/>
</dbReference>
<gene>
    <name evidence="1" type="ORF">TNIN_194791</name>
</gene>
<sequence>MESLFLSGTFLSPPGCVEMLFWGMNRMQNCWGGGLEKFVFMERSDRWRRGLRIVWYQVSRPCLIGSELRRKLEGVRNLANGSVEGFNCIWREAYREVVGDGVVRACRRA</sequence>
<evidence type="ECO:0000313" key="2">
    <source>
        <dbReference type="Proteomes" id="UP000886998"/>
    </source>
</evidence>
<organism evidence="1 2">
    <name type="scientific">Trichonephila inaurata madagascariensis</name>
    <dbReference type="NCBI Taxonomy" id="2747483"/>
    <lineage>
        <taxon>Eukaryota</taxon>
        <taxon>Metazoa</taxon>
        <taxon>Ecdysozoa</taxon>
        <taxon>Arthropoda</taxon>
        <taxon>Chelicerata</taxon>
        <taxon>Arachnida</taxon>
        <taxon>Araneae</taxon>
        <taxon>Araneomorphae</taxon>
        <taxon>Entelegynae</taxon>
        <taxon>Araneoidea</taxon>
        <taxon>Nephilidae</taxon>
        <taxon>Trichonephila</taxon>
        <taxon>Trichonephila inaurata</taxon>
    </lineage>
</organism>
<dbReference type="AlphaFoldDB" id="A0A8X7C1H5"/>
<accession>A0A8X7C1H5</accession>
<comment type="caution">
    <text evidence="1">The sequence shown here is derived from an EMBL/GenBank/DDBJ whole genome shotgun (WGS) entry which is preliminary data.</text>
</comment>